<evidence type="ECO:0000259" key="2">
    <source>
        <dbReference type="Pfam" id="PF15445"/>
    </source>
</evidence>
<reference evidence="4" key="2">
    <citation type="submission" date="2006-03" db="EMBL/GenBank/DDBJ databases">
        <title>The genome sequence of the Plasmodium falciparum HB3.</title>
        <authorList>
            <consortium name="The Broad Institute Genome Sequencing Platform"/>
            <person name="Birren B."/>
            <person name="Lander E."/>
            <person name="Galagan J."/>
            <person name="Nusbaum C."/>
            <person name="Devon K."/>
            <person name="Henn M."/>
            <person name="Jaffe D."/>
            <person name="Butler J."/>
            <person name="Alvarez P."/>
            <person name="Gnerre S."/>
            <person name="Grabherr M."/>
            <person name="Kleber M."/>
            <person name="Mauceli E."/>
            <person name="Brockman W."/>
            <person name="MacCallum I.A."/>
            <person name="Rounsley S."/>
            <person name="Young S."/>
            <person name="LaButti K."/>
            <person name="Pushparaj V."/>
            <person name="DeCaprio D."/>
            <person name="Crawford M."/>
            <person name="Koehrsen M."/>
            <person name="Engels R."/>
            <person name="Montgomery P."/>
            <person name="Pearson M."/>
            <person name="Howarth C."/>
            <person name="Larson L."/>
            <person name="Luoma S."/>
            <person name="White J."/>
            <person name="Kodira C."/>
            <person name="Zeng Q."/>
            <person name="Oleary S."/>
            <person name="Yandava C."/>
            <person name="Alvarado L."/>
            <person name="Wirth D."/>
            <person name="Volkman S."/>
            <person name="Hartl D."/>
        </authorList>
    </citation>
    <scope>NUCLEOTIDE SEQUENCE [LARGE SCALE GENOMIC DNA]</scope>
</reference>
<protein>
    <submittedName>
        <fullName evidence="3">PfEMP1</fullName>
    </submittedName>
</protein>
<name>A0A0L7KME9_PLAFX</name>
<evidence type="ECO:0000313" key="3">
    <source>
        <dbReference type="EMBL" id="KOB64300.1"/>
    </source>
</evidence>
<sequence length="248" mass="27884">SKRYIYLEGDSGTDSGYTDHYSDITSSSRNPKYKTLIEVVLEPSGNNTTASGNNTTASGNNTTASDTQNDIQNDDIPSSKITDNEWNTLKKDFISNMLQNQPNTEPNILRDNVDNNTHPTMSRHNVEEKPFIMFIQDRNLLSGEEYNYDMSTNSGNNDLYNGKNNLYSGQNNVYSGIDPTSDNHVLYSGNHHPYSGMDLINDALNGDYDIYNEMLKRKENELFGTNHVKQTSIHSVAKPISDDPIHNQ</sequence>
<dbReference type="EMBL" id="GG701327">
    <property type="protein sequence ID" value="KOB64300.1"/>
    <property type="molecule type" value="Genomic_DNA"/>
</dbReference>
<dbReference type="AlphaFoldDB" id="A0A0L7KME9"/>
<gene>
    <name evidence="3" type="ORF">PFHG_05593</name>
</gene>
<feature type="non-terminal residue" evidence="3">
    <location>
        <position position="1"/>
    </location>
</feature>
<dbReference type="Pfam" id="PF15445">
    <property type="entry name" value="ATS"/>
    <property type="match status" value="1"/>
</dbReference>
<dbReference type="InterPro" id="IPR044932">
    <property type="entry name" value="PfEMP1_ATS_sf"/>
</dbReference>
<feature type="region of interest" description="Disordered" evidence="1">
    <location>
        <begin position="1"/>
        <end position="28"/>
    </location>
</feature>
<dbReference type="KEGG" id="pfh:PFHG_05593"/>
<dbReference type="InterPro" id="IPR029211">
    <property type="entry name" value="PfEMP1_ATS"/>
</dbReference>
<feature type="domain" description="Plasmodium falciparum erythrocyte membrane protein 1 acidic terminal segment" evidence="2">
    <location>
        <begin position="2"/>
        <end position="248"/>
    </location>
</feature>
<reference evidence="3 4" key="1">
    <citation type="submission" date="2006-03" db="EMBL/GenBank/DDBJ databases">
        <title>Annotation of Plasmodium falciparum HB3.</title>
        <authorList>
            <consortium name="The Broad Institute Genome Sequencing Platform"/>
            <person name="Volkman S.K."/>
            <person name="Neafsey D.E."/>
            <person name="Dash A.P."/>
            <person name="Chitnis C.E."/>
            <person name="Hartl D.L."/>
            <person name="Young S.K."/>
            <person name="Zeng Q."/>
            <person name="Koehrsen M."/>
            <person name="Alvarado L."/>
            <person name="Berlin A."/>
            <person name="Borenstein D."/>
            <person name="Chapman S.B."/>
            <person name="Chen Z."/>
            <person name="Engels R."/>
            <person name="Freedman E."/>
            <person name="Gellesch M."/>
            <person name="Goldberg J."/>
            <person name="Griggs A."/>
            <person name="Gujja S."/>
            <person name="Heilman E.R."/>
            <person name="Heiman D.I."/>
            <person name="Howarth C."/>
            <person name="Jen D."/>
            <person name="Larson L."/>
            <person name="Mehta T."/>
            <person name="Neiman D."/>
            <person name="Park D."/>
            <person name="Pearson M."/>
            <person name="Roberts A."/>
            <person name="Saif S."/>
            <person name="Shea T."/>
            <person name="Shenoy N."/>
            <person name="Sisk P."/>
            <person name="Stolte C."/>
            <person name="Sykes S."/>
            <person name="Walk T."/>
            <person name="White J."/>
            <person name="Yandava C."/>
            <person name="Haas B."/>
            <person name="Henn M.R."/>
            <person name="Nusbaum C."/>
            <person name="Birren B."/>
        </authorList>
    </citation>
    <scope>NUCLEOTIDE SEQUENCE [LARGE SCALE GENOMIC DNA]</scope>
    <source>
        <strain evidence="3">HB3</strain>
    </source>
</reference>
<organism evidence="3 4">
    <name type="scientific">Plasmodium falciparum (isolate HB3)</name>
    <dbReference type="NCBI Taxonomy" id="137071"/>
    <lineage>
        <taxon>Eukaryota</taxon>
        <taxon>Sar</taxon>
        <taxon>Alveolata</taxon>
        <taxon>Apicomplexa</taxon>
        <taxon>Aconoidasida</taxon>
        <taxon>Haemosporida</taxon>
        <taxon>Plasmodiidae</taxon>
        <taxon>Plasmodium</taxon>
        <taxon>Plasmodium (Laverania)</taxon>
    </lineage>
</organism>
<feature type="region of interest" description="Disordered" evidence="1">
    <location>
        <begin position="44"/>
        <end position="82"/>
    </location>
</feature>
<evidence type="ECO:0000313" key="4">
    <source>
        <dbReference type="Proteomes" id="UP000054289"/>
    </source>
</evidence>
<evidence type="ECO:0000256" key="1">
    <source>
        <dbReference type="SAM" id="MobiDB-lite"/>
    </source>
</evidence>
<proteinExistence type="predicted"/>
<dbReference type="Gene3D" id="1.10.1900.40">
    <property type="entry name" value="Acidic terminal segments, variant surface antigen of PfEMP1"/>
    <property type="match status" value="1"/>
</dbReference>
<feature type="non-terminal residue" evidence="3">
    <location>
        <position position="248"/>
    </location>
</feature>
<accession>A0A0L7KME9</accession>
<feature type="compositionally biased region" description="Polar residues" evidence="1">
    <location>
        <begin position="66"/>
        <end position="82"/>
    </location>
</feature>
<feature type="compositionally biased region" description="Low complexity" evidence="1">
    <location>
        <begin position="44"/>
        <end position="65"/>
    </location>
</feature>
<dbReference type="FunFam" id="1.10.1900.40:FF:000002">
    <property type="entry name" value="Erythrocyte membrane protein 1, PfEMP1"/>
    <property type="match status" value="1"/>
</dbReference>
<dbReference type="Proteomes" id="UP000054289">
    <property type="component" value="Unassembled WGS sequence"/>
</dbReference>